<evidence type="ECO:0000256" key="1">
    <source>
        <dbReference type="ARBA" id="ARBA00023015"/>
    </source>
</evidence>
<keyword evidence="1" id="KW-0805">Transcription regulation</keyword>
<evidence type="ECO:0000256" key="3">
    <source>
        <dbReference type="ARBA" id="ARBA00023163"/>
    </source>
</evidence>
<proteinExistence type="predicted"/>
<evidence type="ECO:0000259" key="4">
    <source>
        <dbReference type="PROSITE" id="PS50043"/>
    </source>
</evidence>
<sequence>MRLGNSLKKYDELLQLAYEGSSEPEPWKAFVESFRDVLEARDASIVIQQVPNGNALPRENRYLLVTSDTSPYLTRDYLDSVMEANIVMALPQPRPTAVREILPEKQFLDSRLYQDFLEPVNIKHLMGMDIYRSDSLCIKLAVERSGNQEAFSEDDKTIFSMVAPHLQRALRFRSEVDGGLQLQTFYEHILDKMEVGVILLDEHGKVLSSNRSARDVLKQGDCLKVTNGRLVTVEPADCGRLRDAFNLAVSASKSQCRSQPGVCIGLRNSQGSCVTEAVVKPYLGDEFATRGNNPAVAVFIHVNQQRVSPVNSEVLTDVYGFTRKEAAVASLIGAGLSLNQVADDLTVSVNTVKTHLRGIYEKTGFHRQSQIVALLSNSSVKLL</sequence>
<dbReference type="CDD" id="cd06170">
    <property type="entry name" value="LuxR_C_like"/>
    <property type="match status" value="1"/>
</dbReference>
<gene>
    <name evidence="5" type="ORF">FVW59_11640</name>
</gene>
<dbReference type="GO" id="GO:0003677">
    <property type="term" value="F:DNA binding"/>
    <property type="evidence" value="ECO:0007669"/>
    <property type="project" value="UniProtKB-KW"/>
</dbReference>
<dbReference type="PANTHER" id="PTHR44688:SF16">
    <property type="entry name" value="DNA-BINDING TRANSCRIPTIONAL ACTIVATOR DEVR_DOSR"/>
    <property type="match status" value="1"/>
</dbReference>
<dbReference type="PROSITE" id="PS50043">
    <property type="entry name" value="HTH_LUXR_2"/>
    <property type="match status" value="1"/>
</dbReference>
<dbReference type="InterPro" id="IPR016032">
    <property type="entry name" value="Sig_transdc_resp-reg_C-effctor"/>
</dbReference>
<dbReference type="SMART" id="SM00421">
    <property type="entry name" value="HTH_LUXR"/>
    <property type="match status" value="1"/>
</dbReference>
<dbReference type="Pfam" id="PF00196">
    <property type="entry name" value="GerE"/>
    <property type="match status" value="1"/>
</dbReference>
<name>A0A5C8ZTL0_9GAMM</name>
<dbReference type="GO" id="GO:0006355">
    <property type="term" value="P:regulation of DNA-templated transcription"/>
    <property type="evidence" value="ECO:0007669"/>
    <property type="project" value="InterPro"/>
</dbReference>
<feature type="domain" description="HTH luxR-type" evidence="4">
    <location>
        <begin position="314"/>
        <end position="379"/>
    </location>
</feature>
<organism evidence="5 6">
    <name type="scientific">Parahaliea aestuarii</name>
    <dbReference type="NCBI Taxonomy" id="1852021"/>
    <lineage>
        <taxon>Bacteria</taxon>
        <taxon>Pseudomonadati</taxon>
        <taxon>Pseudomonadota</taxon>
        <taxon>Gammaproteobacteria</taxon>
        <taxon>Cellvibrionales</taxon>
        <taxon>Halieaceae</taxon>
        <taxon>Parahaliea</taxon>
    </lineage>
</organism>
<dbReference type="PANTHER" id="PTHR44688">
    <property type="entry name" value="DNA-BINDING TRANSCRIPTIONAL ACTIVATOR DEVR_DOSR"/>
    <property type="match status" value="1"/>
</dbReference>
<dbReference type="InterPro" id="IPR036388">
    <property type="entry name" value="WH-like_DNA-bd_sf"/>
</dbReference>
<dbReference type="Proteomes" id="UP000321933">
    <property type="component" value="Unassembled WGS sequence"/>
</dbReference>
<keyword evidence="2" id="KW-0238">DNA-binding</keyword>
<evidence type="ECO:0000313" key="5">
    <source>
        <dbReference type="EMBL" id="TXS91795.1"/>
    </source>
</evidence>
<accession>A0A5C8ZTL0</accession>
<reference evidence="5 6" key="1">
    <citation type="submission" date="2019-08" db="EMBL/GenBank/DDBJ databases">
        <title>Parahaliea maris sp. nov., isolated from the surface seawater.</title>
        <authorList>
            <person name="Liu Y."/>
        </authorList>
    </citation>
    <scope>NUCLEOTIDE SEQUENCE [LARGE SCALE GENOMIC DNA]</scope>
    <source>
        <strain evidence="5 6">S2-26</strain>
    </source>
</reference>
<dbReference type="PRINTS" id="PR00038">
    <property type="entry name" value="HTHLUXR"/>
</dbReference>
<dbReference type="RefSeq" id="WP_148064492.1">
    <property type="nucleotide sequence ID" value="NZ_VRYZ01000004.1"/>
</dbReference>
<protein>
    <submittedName>
        <fullName evidence="5">Helix-turn-helix transcriptional regulator</fullName>
    </submittedName>
</protein>
<dbReference type="InterPro" id="IPR000792">
    <property type="entry name" value="Tscrpt_reg_LuxR_C"/>
</dbReference>
<keyword evidence="6" id="KW-1185">Reference proteome</keyword>
<dbReference type="Gene3D" id="1.10.10.10">
    <property type="entry name" value="Winged helix-like DNA-binding domain superfamily/Winged helix DNA-binding domain"/>
    <property type="match status" value="1"/>
</dbReference>
<comment type="caution">
    <text evidence="5">The sequence shown here is derived from an EMBL/GenBank/DDBJ whole genome shotgun (WGS) entry which is preliminary data.</text>
</comment>
<keyword evidence="3" id="KW-0804">Transcription</keyword>
<dbReference type="EMBL" id="VRYZ01000004">
    <property type="protein sequence ID" value="TXS91795.1"/>
    <property type="molecule type" value="Genomic_DNA"/>
</dbReference>
<dbReference type="AlphaFoldDB" id="A0A5C8ZTL0"/>
<evidence type="ECO:0000256" key="2">
    <source>
        <dbReference type="ARBA" id="ARBA00023125"/>
    </source>
</evidence>
<dbReference type="OrthoDB" id="5497412at2"/>
<dbReference type="SUPFAM" id="SSF46894">
    <property type="entry name" value="C-terminal effector domain of the bipartite response regulators"/>
    <property type="match status" value="1"/>
</dbReference>
<evidence type="ECO:0000313" key="6">
    <source>
        <dbReference type="Proteomes" id="UP000321933"/>
    </source>
</evidence>